<accession>A0A2P2PH62</accession>
<evidence type="ECO:0000313" key="1">
    <source>
        <dbReference type="EMBL" id="MBX53999.1"/>
    </source>
</evidence>
<proteinExistence type="predicted"/>
<dbReference type="EMBL" id="GGEC01073515">
    <property type="protein sequence ID" value="MBX53999.1"/>
    <property type="molecule type" value="Transcribed_RNA"/>
</dbReference>
<organism evidence="1">
    <name type="scientific">Rhizophora mucronata</name>
    <name type="common">Asiatic mangrove</name>
    <dbReference type="NCBI Taxonomy" id="61149"/>
    <lineage>
        <taxon>Eukaryota</taxon>
        <taxon>Viridiplantae</taxon>
        <taxon>Streptophyta</taxon>
        <taxon>Embryophyta</taxon>
        <taxon>Tracheophyta</taxon>
        <taxon>Spermatophyta</taxon>
        <taxon>Magnoliopsida</taxon>
        <taxon>eudicotyledons</taxon>
        <taxon>Gunneridae</taxon>
        <taxon>Pentapetalae</taxon>
        <taxon>rosids</taxon>
        <taxon>fabids</taxon>
        <taxon>Malpighiales</taxon>
        <taxon>Rhizophoraceae</taxon>
        <taxon>Rhizophora</taxon>
    </lineage>
</organism>
<name>A0A2P2PH62_RHIMU</name>
<reference evidence="1" key="1">
    <citation type="submission" date="2018-02" db="EMBL/GenBank/DDBJ databases">
        <title>Rhizophora mucronata_Transcriptome.</title>
        <authorList>
            <person name="Meera S.P."/>
            <person name="Sreeshan A."/>
            <person name="Augustine A."/>
        </authorList>
    </citation>
    <scope>NUCLEOTIDE SEQUENCE</scope>
    <source>
        <tissue evidence="1">Leaf</tissue>
    </source>
</reference>
<protein>
    <submittedName>
        <fullName evidence="1">Uncharacterized protein</fullName>
    </submittedName>
</protein>
<dbReference type="AlphaFoldDB" id="A0A2P2PH62"/>
<sequence length="17" mass="2027">MKYVKHEYRAALVCKST</sequence>